<dbReference type="InterPro" id="IPR023296">
    <property type="entry name" value="Glyco_hydro_beta-prop_sf"/>
</dbReference>
<evidence type="ECO:0000313" key="8">
    <source>
        <dbReference type="EMBL" id="RDI49619.1"/>
    </source>
</evidence>
<keyword evidence="4 6" id="KW-0326">Glycosidase</keyword>
<evidence type="ECO:0000256" key="7">
    <source>
        <dbReference type="SAM" id="MobiDB-lite"/>
    </source>
</evidence>
<evidence type="ECO:0000313" key="9">
    <source>
        <dbReference type="Proteomes" id="UP000255355"/>
    </source>
</evidence>
<dbReference type="GO" id="GO:0005975">
    <property type="term" value="P:carbohydrate metabolic process"/>
    <property type="evidence" value="ECO:0007669"/>
    <property type="project" value="InterPro"/>
</dbReference>
<dbReference type="SUPFAM" id="SSF75005">
    <property type="entry name" value="Arabinanase/levansucrase/invertase"/>
    <property type="match status" value="1"/>
</dbReference>
<dbReference type="PANTHER" id="PTHR43817">
    <property type="entry name" value="GLYCOSYL HYDROLASE"/>
    <property type="match status" value="1"/>
</dbReference>
<dbReference type="Proteomes" id="UP000255355">
    <property type="component" value="Unassembled WGS sequence"/>
</dbReference>
<dbReference type="CDD" id="cd18820">
    <property type="entry name" value="GH43_LbAraf43-like"/>
    <property type="match status" value="1"/>
</dbReference>
<sequence>MVEQAAAVGGAGQATAAPGGTFRNPLNPGPDPFLVFHEGNYYLSTSQGDALKIWKAPSLAGLATAEPVTVWQDADASRNQEMWAPSFHLIDGHWYFYYTASDGNDENHRLYVLKSAGADPLGPYEFAAQLGAPDTWAIDPELLRLGDRLYLLWSGPSNELQIAPMSDPVTVSGPAVHLPSAGGCEDVREAPAVTQRNGITYLVYSTCDTGTPDYQLWMHTLPAGADPLMPESWIQHPAALLTRNDEAGVFGPGSNGFFTSPDRTEDWIVYHGKDTAEYTYDRRTTRAQKFTWNPDGTPHFDAPASLDADIALPSGDPGSGTRSSAVTARERV</sequence>
<keyword evidence="3 6" id="KW-0378">Hydrolase</keyword>
<dbReference type="Pfam" id="PF04616">
    <property type="entry name" value="Glyco_hydro_43"/>
    <property type="match status" value="1"/>
</dbReference>
<dbReference type="RefSeq" id="WP_068028296.1">
    <property type="nucleotide sequence ID" value="NZ_QQAZ01000006.1"/>
</dbReference>
<dbReference type="AlphaFoldDB" id="A0A370H0R3"/>
<evidence type="ECO:0000256" key="3">
    <source>
        <dbReference type="ARBA" id="ARBA00022801"/>
    </source>
</evidence>
<gene>
    <name evidence="8" type="ORF">DFR68_10653</name>
</gene>
<dbReference type="Gene3D" id="2.115.10.20">
    <property type="entry name" value="Glycosyl hydrolase domain, family 43"/>
    <property type="match status" value="1"/>
</dbReference>
<dbReference type="EMBL" id="QQAZ01000006">
    <property type="protein sequence ID" value="RDI49619.1"/>
    <property type="molecule type" value="Genomic_DNA"/>
</dbReference>
<accession>A0A370H0R3</accession>
<evidence type="ECO:0000256" key="2">
    <source>
        <dbReference type="ARBA" id="ARBA00022729"/>
    </source>
</evidence>
<comment type="similarity">
    <text evidence="1 6">Belongs to the glycosyl hydrolase 43 family.</text>
</comment>
<evidence type="ECO:0000256" key="1">
    <source>
        <dbReference type="ARBA" id="ARBA00009865"/>
    </source>
</evidence>
<reference evidence="8 9" key="1">
    <citation type="submission" date="2018-07" db="EMBL/GenBank/DDBJ databases">
        <title>Genomic Encyclopedia of Type Strains, Phase IV (KMG-IV): sequencing the most valuable type-strain genomes for metagenomic binning, comparative biology and taxonomic classification.</title>
        <authorList>
            <person name="Goeker M."/>
        </authorList>
    </citation>
    <scope>NUCLEOTIDE SEQUENCE [LARGE SCALE GENOMIC DNA]</scope>
    <source>
        <strain evidence="8 9">DSM 44952</strain>
    </source>
</reference>
<dbReference type="GO" id="GO:0004553">
    <property type="term" value="F:hydrolase activity, hydrolyzing O-glycosyl compounds"/>
    <property type="evidence" value="ECO:0007669"/>
    <property type="project" value="InterPro"/>
</dbReference>
<dbReference type="InterPro" id="IPR006710">
    <property type="entry name" value="Glyco_hydro_43"/>
</dbReference>
<dbReference type="PANTHER" id="PTHR43817:SF1">
    <property type="entry name" value="HYDROLASE, FAMILY 43, PUTATIVE (AFU_ORTHOLOGUE AFUA_3G01660)-RELATED"/>
    <property type="match status" value="1"/>
</dbReference>
<dbReference type="OrthoDB" id="177947at2"/>
<comment type="caution">
    <text evidence="8">The sequence shown here is derived from an EMBL/GenBank/DDBJ whole genome shotgun (WGS) entry which is preliminary data.</text>
</comment>
<evidence type="ECO:0000256" key="5">
    <source>
        <dbReference type="PIRSR" id="PIRSR606710-2"/>
    </source>
</evidence>
<proteinExistence type="inferred from homology"/>
<evidence type="ECO:0000256" key="4">
    <source>
        <dbReference type="ARBA" id="ARBA00023295"/>
    </source>
</evidence>
<feature type="site" description="Important for catalytic activity, responsible for pKa modulation of the active site Glu and correct orientation of both the proton donor and substrate" evidence="5">
    <location>
        <position position="139"/>
    </location>
</feature>
<dbReference type="STRING" id="1210089.GCA_001613165_06400"/>
<keyword evidence="2" id="KW-0732">Signal</keyword>
<keyword evidence="9" id="KW-1185">Reference proteome</keyword>
<evidence type="ECO:0000256" key="6">
    <source>
        <dbReference type="RuleBase" id="RU361187"/>
    </source>
</evidence>
<organism evidence="8 9">
    <name type="scientific">Nocardia mexicana</name>
    <dbReference type="NCBI Taxonomy" id="279262"/>
    <lineage>
        <taxon>Bacteria</taxon>
        <taxon>Bacillati</taxon>
        <taxon>Actinomycetota</taxon>
        <taxon>Actinomycetes</taxon>
        <taxon>Mycobacteriales</taxon>
        <taxon>Nocardiaceae</taxon>
        <taxon>Nocardia</taxon>
    </lineage>
</organism>
<protein>
    <submittedName>
        <fullName evidence="8">GH43 family beta-xylosidase</fullName>
    </submittedName>
</protein>
<name>A0A370H0R3_9NOCA</name>
<feature type="region of interest" description="Disordered" evidence="7">
    <location>
        <begin position="309"/>
        <end position="332"/>
    </location>
</feature>